<sequence>MIGTLTLAILVAPQIGQIHSHAVHGIQSQGLFGDPDPYPASQMDMDESSGMMFKEWPEPEDNTIQCNGLESDITITTIFRQSDQNGCYQFKTPGFGGSGYPNAGGGLSNYDCRFVLRVSDN</sequence>
<keyword evidence="2" id="KW-1185">Reference proteome</keyword>
<dbReference type="Proteomes" id="UP000318571">
    <property type="component" value="Chromosome 12"/>
</dbReference>
<proteinExistence type="predicted"/>
<gene>
    <name evidence="1" type="ORF">TCAL_13958</name>
</gene>
<dbReference type="AlphaFoldDB" id="A0A553PRF8"/>
<feature type="non-terminal residue" evidence="1">
    <location>
        <position position="121"/>
    </location>
</feature>
<organism evidence="1 2">
    <name type="scientific">Tigriopus californicus</name>
    <name type="common">Marine copepod</name>
    <dbReference type="NCBI Taxonomy" id="6832"/>
    <lineage>
        <taxon>Eukaryota</taxon>
        <taxon>Metazoa</taxon>
        <taxon>Ecdysozoa</taxon>
        <taxon>Arthropoda</taxon>
        <taxon>Crustacea</taxon>
        <taxon>Multicrustacea</taxon>
        <taxon>Hexanauplia</taxon>
        <taxon>Copepoda</taxon>
        <taxon>Harpacticoida</taxon>
        <taxon>Harpacticidae</taxon>
        <taxon>Tigriopus</taxon>
    </lineage>
</organism>
<comment type="caution">
    <text evidence="1">The sequence shown here is derived from an EMBL/GenBank/DDBJ whole genome shotgun (WGS) entry which is preliminary data.</text>
</comment>
<evidence type="ECO:0000313" key="1">
    <source>
        <dbReference type="EMBL" id="TRY80273.1"/>
    </source>
</evidence>
<evidence type="ECO:0008006" key="3">
    <source>
        <dbReference type="Google" id="ProtNLM"/>
    </source>
</evidence>
<accession>A0A553PRF8</accession>
<evidence type="ECO:0000313" key="2">
    <source>
        <dbReference type="Proteomes" id="UP000318571"/>
    </source>
</evidence>
<dbReference type="EMBL" id="VCGU01000001">
    <property type="protein sequence ID" value="TRY80273.1"/>
    <property type="molecule type" value="Genomic_DNA"/>
</dbReference>
<name>A0A553PRF8_TIGCA</name>
<reference evidence="1 2" key="1">
    <citation type="journal article" date="2018" name="Nat. Ecol. Evol.">
        <title>Genomic signatures of mitonuclear coevolution across populations of Tigriopus californicus.</title>
        <authorList>
            <person name="Barreto F.S."/>
            <person name="Watson E.T."/>
            <person name="Lima T.G."/>
            <person name="Willett C.S."/>
            <person name="Edmands S."/>
            <person name="Li W."/>
            <person name="Burton R.S."/>
        </authorList>
    </citation>
    <scope>NUCLEOTIDE SEQUENCE [LARGE SCALE GENOMIC DNA]</scope>
    <source>
        <strain evidence="1 2">San Diego</strain>
    </source>
</reference>
<protein>
    <recommendedName>
        <fullName evidence="3">CUB domain-containing protein</fullName>
    </recommendedName>
</protein>